<proteinExistence type="predicted"/>
<keyword evidence="3" id="KW-1185">Reference proteome</keyword>
<accession>A0ABQ5GT40</accession>
<feature type="region of interest" description="Disordered" evidence="1">
    <location>
        <begin position="141"/>
        <end position="163"/>
    </location>
</feature>
<evidence type="ECO:0000313" key="3">
    <source>
        <dbReference type="Proteomes" id="UP001151760"/>
    </source>
</evidence>
<dbReference type="EMBL" id="BQNB010018837">
    <property type="protein sequence ID" value="GJT78816.1"/>
    <property type="molecule type" value="Genomic_DNA"/>
</dbReference>
<sequence length="163" mass="17384">MSILRLEETLAERMDLNESQPLVDQLMVPIHHSLDQTVVSAIAFLLSLDVSHARVQKIRENIANHRSALYGVFIPLAEPFSAVALEGTGGTSDTVPATADTTTTLSITLAFASIINPISVDDYEVAGTNDQAAANENVVDENLSGGDVNPFPNVDDAELNAPE</sequence>
<gene>
    <name evidence="2" type="ORF">Tco_1045541</name>
</gene>
<name>A0ABQ5GT40_9ASTR</name>
<organism evidence="2 3">
    <name type="scientific">Tanacetum coccineum</name>
    <dbReference type="NCBI Taxonomy" id="301880"/>
    <lineage>
        <taxon>Eukaryota</taxon>
        <taxon>Viridiplantae</taxon>
        <taxon>Streptophyta</taxon>
        <taxon>Embryophyta</taxon>
        <taxon>Tracheophyta</taxon>
        <taxon>Spermatophyta</taxon>
        <taxon>Magnoliopsida</taxon>
        <taxon>eudicotyledons</taxon>
        <taxon>Gunneridae</taxon>
        <taxon>Pentapetalae</taxon>
        <taxon>asterids</taxon>
        <taxon>campanulids</taxon>
        <taxon>Asterales</taxon>
        <taxon>Asteraceae</taxon>
        <taxon>Asteroideae</taxon>
        <taxon>Anthemideae</taxon>
        <taxon>Anthemidinae</taxon>
        <taxon>Tanacetum</taxon>
    </lineage>
</organism>
<evidence type="ECO:0000313" key="2">
    <source>
        <dbReference type="EMBL" id="GJT78816.1"/>
    </source>
</evidence>
<protein>
    <submittedName>
        <fullName evidence="2">Uncharacterized protein</fullName>
    </submittedName>
</protein>
<reference evidence="2" key="2">
    <citation type="submission" date="2022-01" db="EMBL/GenBank/DDBJ databases">
        <authorList>
            <person name="Yamashiro T."/>
            <person name="Shiraishi A."/>
            <person name="Satake H."/>
            <person name="Nakayama K."/>
        </authorList>
    </citation>
    <scope>NUCLEOTIDE SEQUENCE</scope>
</reference>
<reference evidence="2" key="1">
    <citation type="journal article" date="2022" name="Int. J. Mol. Sci.">
        <title>Draft Genome of Tanacetum Coccineum: Genomic Comparison of Closely Related Tanacetum-Family Plants.</title>
        <authorList>
            <person name="Yamashiro T."/>
            <person name="Shiraishi A."/>
            <person name="Nakayama K."/>
            <person name="Satake H."/>
        </authorList>
    </citation>
    <scope>NUCLEOTIDE SEQUENCE</scope>
</reference>
<dbReference type="Proteomes" id="UP001151760">
    <property type="component" value="Unassembled WGS sequence"/>
</dbReference>
<comment type="caution">
    <text evidence="2">The sequence shown here is derived from an EMBL/GenBank/DDBJ whole genome shotgun (WGS) entry which is preliminary data.</text>
</comment>
<evidence type="ECO:0000256" key="1">
    <source>
        <dbReference type="SAM" id="MobiDB-lite"/>
    </source>
</evidence>